<dbReference type="InterPro" id="IPR011495">
    <property type="entry name" value="Sig_transdc_His_kin_sub2_dim/P"/>
</dbReference>
<evidence type="ECO:0000256" key="4">
    <source>
        <dbReference type="ARBA" id="ARBA00022679"/>
    </source>
</evidence>
<dbReference type="Proteomes" id="UP001155128">
    <property type="component" value="Unassembled WGS sequence"/>
</dbReference>
<dbReference type="PANTHER" id="PTHR41523:SF8">
    <property type="entry name" value="ETHYLENE RESPONSE SENSOR PROTEIN"/>
    <property type="match status" value="1"/>
</dbReference>
<dbReference type="Gene3D" id="3.30.450.20">
    <property type="entry name" value="PAS domain"/>
    <property type="match status" value="1"/>
</dbReference>
<keyword evidence="4" id="KW-0808">Transferase</keyword>
<proteinExistence type="predicted"/>
<dbReference type="AlphaFoldDB" id="A0A9X2J3Q2"/>
<evidence type="ECO:0000256" key="3">
    <source>
        <dbReference type="ARBA" id="ARBA00022553"/>
    </source>
</evidence>
<evidence type="ECO:0000256" key="6">
    <source>
        <dbReference type="ARBA" id="ARBA00022777"/>
    </source>
</evidence>
<organism evidence="10 11">
    <name type="scientific">Sphingomicrobium sediminis</name>
    <dbReference type="NCBI Taxonomy" id="2950949"/>
    <lineage>
        <taxon>Bacteria</taxon>
        <taxon>Pseudomonadati</taxon>
        <taxon>Pseudomonadota</taxon>
        <taxon>Alphaproteobacteria</taxon>
        <taxon>Sphingomonadales</taxon>
        <taxon>Sphingomonadaceae</taxon>
        <taxon>Sphingomicrobium</taxon>
    </lineage>
</organism>
<sequence length="515" mass="55337">MSTDDNKIAGRISTPFKMLVAIALALLPIGGLIIWNAVAEFNDSRQALRGQAQAEMFAAARSAETLIARNTLALRVAAYGAVAAGEANPCMAAREALSVAPAVARDFVISDADGNEICGDLPTVPPPNGVADARDPIALWVDPANDGIVLQVAVPGATATGRIQRQEILEAVAADGTSIDEFSIGDGERRLAVASAEPTRRPGIATEQLNVPIAGQRLEMNAATSYQDFTNRDRLSFVLPVIMWAFAALLSWVLVHFLLIRPLRRLNHAVREYDVDTDDFALPERLGPAREIHELGNSFMAAVGRMEESEDELRTAIDNQKKLVREVHHRVKNNLQVVASLLNIHSRGVEGEEAKAAYTGIGRRVEALAVVHRNHFAEIEESRGIQLRPLLTELAAGLRASASNAGHAFDLDLDAAATTQDAAVSAAFFVTEVVEHALLSGGDAAIEIGLRRTSELTARLSVASADLVSGEDAPPQQAQFERIVEGLSRQLRSPLDKKLGNYSVEIPVFPEKSSD</sequence>
<evidence type="ECO:0000256" key="7">
    <source>
        <dbReference type="ARBA" id="ARBA00022840"/>
    </source>
</evidence>
<dbReference type="RefSeq" id="WP_252113695.1">
    <property type="nucleotide sequence ID" value="NZ_JAMSHT010000001.1"/>
</dbReference>
<accession>A0A9X2J3Q2</accession>
<keyword evidence="3" id="KW-0597">Phosphoprotein</keyword>
<feature type="transmembrane region" description="Helical" evidence="8">
    <location>
        <begin position="237"/>
        <end position="259"/>
    </location>
</feature>
<evidence type="ECO:0000256" key="5">
    <source>
        <dbReference type="ARBA" id="ARBA00022741"/>
    </source>
</evidence>
<dbReference type="GO" id="GO:0004673">
    <property type="term" value="F:protein histidine kinase activity"/>
    <property type="evidence" value="ECO:0007669"/>
    <property type="project" value="UniProtKB-EC"/>
</dbReference>
<keyword evidence="8" id="KW-0472">Membrane</keyword>
<evidence type="ECO:0000256" key="1">
    <source>
        <dbReference type="ARBA" id="ARBA00000085"/>
    </source>
</evidence>
<feature type="transmembrane region" description="Helical" evidence="8">
    <location>
        <begin position="20"/>
        <end position="39"/>
    </location>
</feature>
<dbReference type="EC" id="2.7.13.3" evidence="2"/>
<evidence type="ECO:0000313" key="10">
    <source>
        <dbReference type="EMBL" id="MCM8557546.1"/>
    </source>
</evidence>
<keyword evidence="5" id="KW-0547">Nucleotide-binding</keyword>
<comment type="catalytic activity">
    <reaction evidence="1">
        <text>ATP + protein L-histidine = ADP + protein N-phospho-L-histidine.</text>
        <dbReference type="EC" id="2.7.13.3"/>
    </reaction>
</comment>
<evidence type="ECO:0000313" key="11">
    <source>
        <dbReference type="Proteomes" id="UP001155128"/>
    </source>
</evidence>
<dbReference type="GO" id="GO:0005524">
    <property type="term" value="F:ATP binding"/>
    <property type="evidence" value="ECO:0007669"/>
    <property type="project" value="UniProtKB-KW"/>
</dbReference>
<keyword evidence="11" id="KW-1185">Reference proteome</keyword>
<keyword evidence="7" id="KW-0067">ATP-binding</keyword>
<reference evidence="10" key="1">
    <citation type="submission" date="2022-06" db="EMBL/GenBank/DDBJ databases">
        <title>Sphingomicrobium sedimins sp. nov., a marine bacterium isolated from tidal flat.</title>
        <authorList>
            <person name="Kim C.-H."/>
            <person name="Yoo Y."/>
            <person name="Kim J.-J."/>
        </authorList>
    </citation>
    <scope>NUCLEOTIDE SEQUENCE</scope>
    <source>
        <strain evidence="10">GRR-S6-50</strain>
    </source>
</reference>
<gene>
    <name evidence="10" type="ORF">NDO55_06905</name>
</gene>
<comment type="caution">
    <text evidence="10">The sequence shown here is derived from an EMBL/GenBank/DDBJ whole genome shotgun (WGS) entry which is preliminary data.</text>
</comment>
<keyword evidence="8" id="KW-1133">Transmembrane helix</keyword>
<evidence type="ECO:0000259" key="9">
    <source>
        <dbReference type="Pfam" id="PF07568"/>
    </source>
</evidence>
<keyword evidence="8" id="KW-0812">Transmembrane</keyword>
<dbReference type="Pfam" id="PF07568">
    <property type="entry name" value="HisKA_2"/>
    <property type="match status" value="1"/>
</dbReference>
<dbReference type="EMBL" id="JAMSHT010000001">
    <property type="protein sequence ID" value="MCM8557546.1"/>
    <property type="molecule type" value="Genomic_DNA"/>
</dbReference>
<evidence type="ECO:0000256" key="2">
    <source>
        <dbReference type="ARBA" id="ARBA00012438"/>
    </source>
</evidence>
<dbReference type="PANTHER" id="PTHR41523">
    <property type="entry name" value="TWO-COMPONENT SYSTEM SENSOR PROTEIN"/>
    <property type="match status" value="1"/>
</dbReference>
<protein>
    <recommendedName>
        <fullName evidence="2">histidine kinase</fullName>
        <ecNumber evidence="2">2.7.13.3</ecNumber>
    </recommendedName>
</protein>
<feature type="domain" description="Signal transduction histidine kinase subgroup 2 dimerisation and phosphoacceptor" evidence="9">
    <location>
        <begin position="326"/>
        <end position="400"/>
    </location>
</feature>
<keyword evidence="6" id="KW-0418">Kinase</keyword>
<evidence type="ECO:0000256" key="8">
    <source>
        <dbReference type="SAM" id="Phobius"/>
    </source>
</evidence>
<name>A0A9X2J3Q2_9SPHN</name>